<comment type="caution">
    <text evidence="2">The sequence shown here is derived from an EMBL/GenBank/DDBJ whole genome shotgun (WGS) entry which is preliminary data.</text>
</comment>
<name>A0A822MMU7_9VIBR</name>
<dbReference type="Proteomes" id="UP000049495">
    <property type="component" value="Unassembled WGS sequence"/>
</dbReference>
<sequence length="77" mass="8717">MLAKLGWFYLLSLIILTVSNVVSVILETFKAILMTIFKKKSEIGLCVIRDGELYVDDGHHRTVIGRVYLGPFQKSSM</sequence>
<evidence type="ECO:0000256" key="1">
    <source>
        <dbReference type="SAM" id="Phobius"/>
    </source>
</evidence>
<gene>
    <name evidence="2" type="ORF">VCR5J5_1330024</name>
</gene>
<accession>A0A822MMU7</accession>
<keyword evidence="1" id="KW-1133">Transmembrane helix</keyword>
<proteinExistence type="predicted"/>
<keyword evidence="1" id="KW-0812">Transmembrane</keyword>
<organism evidence="2 3">
    <name type="scientific">Vibrio crassostreae</name>
    <dbReference type="NCBI Taxonomy" id="246167"/>
    <lineage>
        <taxon>Bacteria</taxon>
        <taxon>Pseudomonadati</taxon>
        <taxon>Pseudomonadota</taxon>
        <taxon>Gammaproteobacteria</taxon>
        <taxon>Vibrionales</taxon>
        <taxon>Vibrionaceae</taxon>
        <taxon>Vibrio</taxon>
    </lineage>
</organism>
<protein>
    <submittedName>
        <fullName evidence="2">Uncharacterized protein</fullName>
    </submittedName>
</protein>
<dbReference type="AlphaFoldDB" id="A0A822MMU7"/>
<evidence type="ECO:0000313" key="2">
    <source>
        <dbReference type="EMBL" id="CDS98635.1"/>
    </source>
</evidence>
<keyword evidence="1" id="KW-0472">Membrane</keyword>
<reference evidence="3" key="1">
    <citation type="submission" date="2014-06" db="EMBL/GenBank/DDBJ databases">
        <authorList>
            <person name="Le Roux Frederique"/>
        </authorList>
    </citation>
    <scope>NUCLEOTIDE SEQUENCE [LARGE SCALE GENOMIC DNA]</scope>
    <source>
        <strain evidence="3">J5-5</strain>
    </source>
</reference>
<evidence type="ECO:0000313" key="3">
    <source>
        <dbReference type="Proteomes" id="UP000049495"/>
    </source>
</evidence>
<feature type="transmembrane region" description="Helical" evidence="1">
    <location>
        <begin position="6"/>
        <end position="29"/>
    </location>
</feature>
<dbReference type="EMBL" id="CCJV01000039">
    <property type="protein sequence ID" value="CDS98635.1"/>
    <property type="molecule type" value="Genomic_DNA"/>
</dbReference>